<protein>
    <submittedName>
        <fullName evidence="5">Doublecortin domain-containing protein 2B</fullName>
    </submittedName>
</protein>
<dbReference type="GO" id="GO:0005815">
    <property type="term" value="C:microtubule organizing center"/>
    <property type="evidence" value="ECO:0007669"/>
    <property type="project" value="TreeGrafter"/>
</dbReference>
<dbReference type="GeneID" id="105905022"/>
<dbReference type="Pfam" id="PF03607">
    <property type="entry name" value="DCX"/>
    <property type="match status" value="2"/>
</dbReference>
<dbReference type="KEGG" id="char:105905022"/>
<dbReference type="CTD" id="149069"/>
<dbReference type="Proteomes" id="UP000515152">
    <property type="component" value="Chromosome 14"/>
</dbReference>
<dbReference type="SUPFAM" id="SSF89837">
    <property type="entry name" value="Doublecortin (DC)"/>
    <property type="match status" value="2"/>
</dbReference>
<reference evidence="5" key="1">
    <citation type="submission" date="2025-08" db="UniProtKB">
        <authorList>
            <consortium name="RefSeq"/>
        </authorList>
    </citation>
    <scope>IDENTIFICATION</scope>
</reference>
<sequence>MTSSISMAVLPPVKSVVVHRNGDPFYTGRRFVVNQRQVPCMEVFLNDVTLNIQAPLAVRTLYTPRNGHRVCELEDLQTGAHYVAAGFERFRRLDYLNTGVKKALANKVEARPPVRPNMSAKWRRVIPIPCIIHVFRNGDMLGCPLRFILPKSVLQDLEQVLCLITEKAALRTGAVRRLCTLEGVTVATAQELVNGQCYVAVGTEKFKKLPYLELSVPKAAGGSADRYYPLNRRQQRKHENRRTGTHDTHSDSALLDSPEMDGRRVKSTGDEAEDRSPGTVQGLRSIREEKSVFFAKPVRVRKNPNSRRLKATAAPAAQPSVFQAQGGQKRQEVRGAQEVPEDENIMVDLPVDQRVAEVVEEEDQRKKDNLEADHKDQTKISLQRKMSSSSDSDSDHHQKESTAEPIERRAKTSENEDLSEENNLQSHLQLDLPVEEESRMIRASSPPSSH</sequence>
<dbReference type="AlphaFoldDB" id="A0A6P8GBR3"/>
<dbReference type="PANTHER" id="PTHR23004:SF10">
    <property type="entry name" value="DOUBLECORTIN DOMAIN-CONTAINING PROTEIN 2B"/>
    <property type="match status" value="1"/>
</dbReference>
<dbReference type="InterPro" id="IPR003533">
    <property type="entry name" value="Doublecortin_dom"/>
</dbReference>
<feature type="domain" description="Doublecortin" evidence="3">
    <location>
        <begin position="130"/>
        <end position="212"/>
    </location>
</feature>
<dbReference type="FunFam" id="3.10.20.230:FF:000004">
    <property type="entry name" value="Doublecortin domain containing 2"/>
    <property type="match status" value="1"/>
</dbReference>
<keyword evidence="4" id="KW-1185">Reference proteome</keyword>
<evidence type="ECO:0000256" key="2">
    <source>
        <dbReference type="SAM" id="MobiDB-lite"/>
    </source>
</evidence>
<dbReference type="OrthoDB" id="1738954at2759"/>
<dbReference type="SMART" id="SM00537">
    <property type="entry name" value="DCX"/>
    <property type="match status" value="2"/>
</dbReference>
<dbReference type="Gene3D" id="3.10.20.230">
    <property type="entry name" value="Doublecortin domain"/>
    <property type="match status" value="2"/>
</dbReference>
<feature type="region of interest" description="Disordered" evidence="2">
    <location>
        <begin position="225"/>
        <end position="284"/>
    </location>
</feature>
<feature type="compositionally biased region" description="Basic and acidic residues" evidence="2">
    <location>
        <begin position="363"/>
        <end position="378"/>
    </location>
</feature>
<dbReference type="InterPro" id="IPR036572">
    <property type="entry name" value="Doublecortin_dom_sf"/>
</dbReference>
<proteinExistence type="predicted"/>
<dbReference type="FunFam" id="3.10.20.230:FF:000011">
    <property type="entry name" value="Doublecortin domain containing 2B"/>
    <property type="match status" value="1"/>
</dbReference>
<feature type="region of interest" description="Disordered" evidence="2">
    <location>
        <begin position="303"/>
        <end position="450"/>
    </location>
</feature>
<feature type="compositionally biased region" description="Basic and acidic residues" evidence="2">
    <location>
        <begin position="260"/>
        <end position="269"/>
    </location>
</feature>
<dbReference type="RefSeq" id="XP_031436729.1">
    <property type="nucleotide sequence ID" value="XM_031580869.2"/>
</dbReference>
<evidence type="ECO:0000259" key="3">
    <source>
        <dbReference type="PROSITE" id="PS50309"/>
    </source>
</evidence>
<gene>
    <name evidence="5" type="primary">dcdc2b</name>
</gene>
<dbReference type="GO" id="GO:0005874">
    <property type="term" value="C:microtubule"/>
    <property type="evidence" value="ECO:0007669"/>
    <property type="project" value="TreeGrafter"/>
</dbReference>
<feature type="compositionally biased region" description="Basic and acidic residues" evidence="2">
    <location>
        <begin position="241"/>
        <end position="250"/>
    </location>
</feature>
<feature type="non-terminal residue" evidence="5">
    <location>
        <position position="450"/>
    </location>
</feature>
<dbReference type="GO" id="GO:0035556">
    <property type="term" value="P:intracellular signal transduction"/>
    <property type="evidence" value="ECO:0007669"/>
    <property type="project" value="InterPro"/>
</dbReference>
<feature type="domain" description="Doublecortin" evidence="3">
    <location>
        <begin position="14"/>
        <end position="96"/>
    </location>
</feature>
<evidence type="ECO:0000313" key="4">
    <source>
        <dbReference type="Proteomes" id="UP000515152"/>
    </source>
</evidence>
<organism evidence="4 5">
    <name type="scientific">Clupea harengus</name>
    <name type="common">Atlantic herring</name>
    <dbReference type="NCBI Taxonomy" id="7950"/>
    <lineage>
        <taxon>Eukaryota</taxon>
        <taxon>Metazoa</taxon>
        <taxon>Chordata</taxon>
        <taxon>Craniata</taxon>
        <taxon>Vertebrata</taxon>
        <taxon>Euteleostomi</taxon>
        <taxon>Actinopterygii</taxon>
        <taxon>Neopterygii</taxon>
        <taxon>Teleostei</taxon>
        <taxon>Clupei</taxon>
        <taxon>Clupeiformes</taxon>
        <taxon>Clupeoidei</taxon>
        <taxon>Clupeidae</taxon>
        <taxon>Clupea</taxon>
    </lineage>
</organism>
<evidence type="ECO:0000256" key="1">
    <source>
        <dbReference type="ARBA" id="ARBA00022737"/>
    </source>
</evidence>
<name>A0A6P8GBR3_CLUHA</name>
<keyword evidence="1" id="KW-0677">Repeat</keyword>
<dbReference type="PROSITE" id="PS50309">
    <property type="entry name" value="DC"/>
    <property type="match status" value="2"/>
</dbReference>
<dbReference type="PANTHER" id="PTHR23004">
    <property type="entry name" value="DOUBLECORTIN DOMAIN CONTAINING 2"/>
    <property type="match status" value="1"/>
</dbReference>
<feature type="compositionally biased region" description="Basic and acidic residues" evidence="2">
    <location>
        <begin position="393"/>
        <end position="414"/>
    </location>
</feature>
<evidence type="ECO:0000313" key="5">
    <source>
        <dbReference type="RefSeq" id="XP_031436729.1"/>
    </source>
</evidence>
<accession>A0A6P8GBR3</accession>